<feature type="transmembrane region" description="Helical" evidence="1">
    <location>
        <begin position="155"/>
        <end position="173"/>
    </location>
</feature>
<keyword evidence="1" id="KW-0812">Transmembrane</keyword>
<evidence type="ECO:0000313" key="3">
    <source>
        <dbReference type="Proteomes" id="UP000188879"/>
    </source>
</evidence>
<feature type="transmembrane region" description="Helical" evidence="1">
    <location>
        <begin position="179"/>
        <end position="198"/>
    </location>
</feature>
<dbReference type="Proteomes" id="UP000188879">
    <property type="component" value="Unassembled WGS sequence"/>
</dbReference>
<feature type="transmembrane region" description="Helical" evidence="1">
    <location>
        <begin position="237"/>
        <end position="257"/>
    </location>
</feature>
<organism evidence="2 3">
    <name type="scientific">Teichococcus deserti</name>
    <dbReference type="NCBI Taxonomy" id="1817963"/>
    <lineage>
        <taxon>Bacteria</taxon>
        <taxon>Pseudomonadati</taxon>
        <taxon>Pseudomonadota</taxon>
        <taxon>Alphaproteobacteria</taxon>
        <taxon>Acetobacterales</taxon>
        <taxon>Roseomonadaceae</taxon>
        <taxon>Roseomonas</taxon>
    </lineage>
</organism>
<feature type="transmembrane region" description="Helical" evidence="1">
    <location>
        <begin position="34"/>
        <end position="53"/>
    </location>
</feature>
<accession>A0A1V2H390</accession>
<feature type="transmembrane region" description="Helical" evidence="1">
    <location>
        <begin position="116"/>
        <end position="135"/>
    </location>
</feature>
<dbReference type="EMBL" id="MLCO01000080">
    <property type="protein sequence ID" value="ONG54791.1"/>
    <property type="molecule type" value="Genomic_DNA"/>
</dbReference>
<keyword evidence="1" id="KW-1133">Transmembrane helix</keyword>
<keyword evidence="1" id="KW-0472">Membrane</keyword>
<protein>
    <submittedName>
        <fullName evidence="2">Uncharacterized protein</fullName>
    </submittedName>
</protein>
<comment type="caution">
    <text evidence="2">The sequence shown here is derived from an EMBL/GenBank/DDBJ whole genome shotgun (WGS) entry which is preliminary data.</text>
</comment>
<keyword evidence="3" id="KW-1185">Reference proteome</keyword>
<dbReference type="AlphaFoldDB" id="A0A1V2H390"/>
<feature type="transmembrane region" description="Helical" evidence="1">
    <location>
        <begin position="90"/>
        <end position="110"/>
    </location>
</feature>
<reference evidence="2 3" key="1">
    <citation type="submission" date="2016-10" db="EMBL/GenBank/DDBJ databases">
        <title>Draft Genome sequence of Roseomonas sp. strain M3.</title>
        <authorList>
            <person name="Subhash Y."/>
            <person name="Lee S."/>
        </authorList>
    </citation>
    <scope>NUCLEOTIDE SEQUENCE [LARGE SCALE GENOMIC DNA]</scope>
    <source>
        <strain evidence="2 3">M3</strain>
    </source>
</reference>
<name>A0A1V2H390_9PROT</name>
<feature type="transmembrane region" description="Helical" evidence="1">
    <location>
        <begin position="59"/>
        <end position="83"/>
    </location>
</feature>
<evidence type="ECO:0000313" key="2">
    <source>
        <dbReference type="EMBL" id="ONG54791.1"/>
    </source>
</evidence>
<feature type="transmembrane region" description="Helical" evidence="1">
    <location>
        <begin position="6"/>
        <end position="27"/>
    </location>
</feature>
<gene>
    <name evidence="2" type="ORF">BKE38_10045</name>
</gene>
<evidence type="ECO:0000256" key="1">
    <source>
        <dbReference type="SAM" id="Phobius"/>
    </source>
</evidence>
<feature type="transmembrane region" description="Helical" evidence="1">
    <location>
        <begin position="210"/>
        <end position="231"/>
    </location>
</feature>
<proteinExistence type="predicted"/>
<sequence length="265" mass="27054">MDTLDPFLPILVKAATTAGVVVVASRLAERFGPFWGALIAALPVSAGPAYVFLALQHDAAFLAGSALGSYAANAATALFLLAYARLATRFGLAGSLGLALLAWGAAAGMIGSITWTPLTATLLNVAGFALGFAALRNLPPAPPAPMAPLRRKRDLPLRAATVAAFVVLVVLASRALGPQATGMAAVFPISLSSLIVILRPRIGAAASTLLAGSALKAMIGFGLMLLVLHLALPRIGVAPAMLLGLAVQLAWSLALLARQRRNARG</sequence>